<dbReference type="Pfam" id="PF25232">
    <property type="entry name" value="DUF7848"/>
    <property type="match status" value="1"/>
</dbReference>
<gene>
    <name evidence="2" type="ORF">RM812_25280</name>
</gene>
<dbReference type="RefSeq" id="WP_311576180.1">
    <property type="nucleotide sequence ID" value="NZ_JAVRFH010000029.1"/>
</dbReference>
<feature type="domain" description="DUF7848" evidence="1">
    <location>
        <begin position="1"/>
        <end position="77"/>
    </location>
</feature>
<dbReference type="InterPro" id="IPR057170">
    <property type="entry name" value="DUF7848"/>
</dbReference>
<protein>
    <recommendedName>
        <fullName evidence="1">DUF7848 domain-containing protein</fullName>
    </recommendedName>
</protein>
<accession>A0ABU3ATK1</accession>
<organism evidence="2 3">
    <name type="scientific">Streptomyces lancefieldiae</name>
    <dbReference type="NCBI Taxonomy" id="3075520"/>
    <lineage>
        <taxon>Bacteria</taxon>
        <taxon>Bacillati</taxon>
        <taxon>Actinomycetota</taxon>
        <taxon>Actinomycetes</taxon>
        <taxon>Kitasatosporales</taxon>
        <taxon>Streptomycetaceae</taxon>
        <taxon>Streptomyces</taxon>
    </lineage>
</organism>
<dbReference type="EMBL" id="JAVRFH010000029">
    <property type="protein sequence ID" value="MDT0613508.1"/>
    <property type="molecule type" value="Genomic_DNA"/>
</dbReference>
<sequence>MSTRAVVCHKQWTLQPDHEPDAEPTTYAMQCAVDGETSPPSEDFTASQNWVLEHCGQHPSHHTYRQIITRPWRAWWKP</sequence>
<reference evidence="2" key="1">
    <citation type="submission" date="2024-05" db="EMBL/GenBank/DDBJ databases">
        <title>30 novel species of actinomycetes from the DSMZ collection.</title>
        <authorList>
            <person name="Nouioui I."/>
        </authorList>
    </citation>
    <scope>NUCLEOTIDE SEQUENCE</scope>
    <source>
        <strain evidence="2">DSM 40712</strain>
    </source>
</reference>
<keyword evidence="3" id="KW-1185">Reference proteome</keyword>
<name>A0ABU3ATK1_9ACTN</name>
<dbReference type="Proteomes" id="UP001180724">
    <property type="component" value="Unassembled WGS sequence"/>
</dbReference>
<proteinExistence type="predicted"/>
<comment type="caution">
    <text evidence="2">The sequence shown here is derived from an EMBL/GenBank/DDBJ whole genome shotgun (WGS) entry which is preliminary data.</text>
</comment>
<evidence type="ECO:0000259" key="1">
    <source>
        <dbReference type="Pfam" id="PF25232"/>
    </source>
</evidence>
<evidence type="ECO:0000313" key="3">
    <source>
        <dbReference type="Proteomes" id="UP001180724"/>
    </source>
</evidence>
<evidence type="ECO:0000313" key="2">
    <source>
        <dbReference type="EMBL" id="MDT0613508.1"/>
    </source>
</evidence>